<dbReference type="GO" id="GO:0098632">
    <property type="term" value="F:cell-cell adhesion mediator activity"/>
    <property type="evidence" value="ECO:0007669"/>
    <property type="project" value="TreeGrafter"/>
</dbReference>
<dbReference type="FunFam" id="2.60.40.10:FF:000189">
    <property type="entry name" value="Neogenin isoform 3"/>
    <property type="match status" value="1"/>
</dbReference>
<dbReference type="PANTHER" id="PTHR10075">
    <property type="entry name" value="BASIGIN RELATED"/>
    <property type="match status" value="1"/>
</dbReference>
<name>A0A7K7RAJ2_POEAT</name>
<evidence type="ECO:0000313" key="6">
    <source>
        <dbReference type="EMBL" id="NWZ88875.1"/>
    </source>
</evidence>
<protein>
    <submittedName>
        <fullName evidence="6">DCC protein</fullName>
    </submittedName>
</protein>
<dbReference type="InterPro" id="IPR007110">
    <property type="entry name" value="Ig-like_dom"/>
</dbReference>
<dbReference type="GO" id="GO:0070593">
    <property type="term" value="P:dendrite self-avoidance"/>
    <property type="evidence" value="ECO:0007669"/>
    <property type="project" value="TreeGrafter"/>
</dbReference>
<dbReference type="PROSITE" id="PS50835">
    <property type="entry name" value="IG_LIKE"/>
    <property type="match status" value="1"/>
</dbReference>
<evidence type="ECO:0000256" key="4">
    <source>
        <dbReference type="ARBA" id="ARBA00023319"/>
    </source>
</evidence>
<dbReference type="AlphaFoldDB" id="A0A7K7RAJ2"/>
<gene>
    <name evidence="6" type="primary">Dcc</name>
    <name evidence="6" type="ORF">POEATR_R06278</name>
</gene>
<dbReference type="Gene3D" id="2.60.40.10">
    <property type="entry name" value="Immunoglobulins"/>
    <property type="match status" value="1"/>
</dbReference>
<dbReference type="SUPFAM" id="SSF48726">
    <property type="entry name" value="Immunoglobulin"/>
    <property type="match status" value="1"/>
</dbReference>
<accession>A0A7K7RAJ2</accession>
<dbReference type="GO" id="GO:0007411">
    <property type="term" value="P:axon guidance"/>
    <property type="evidence" value="ECO:0007669"/>
    <property type="project" value="TreeGrafter"/>
</dbReference>
<dbReference type="InterPro" id="IPR013783">
    <property type="entry name" value="Ig-like_fold"/>
</dbReference>
<dbReference type="EMBL" id="VZSS01003031">
    <property type="protein sequence ID" value="NWZ88875.1"/>
    <property type="molecule type" value="Genomic_DNA"/>
</dbReference>
<feature type="non-terminal residue" evidence="6">
    <location>
        <position position="108"/>
    </location>
</feature>
<dbReference type="Proteomes" id="UP000540071">
    <property type="component" value="Unassembled WGS sequence"/>
</dbReference>
<reference evidence="6 7" key="1">
    <citation type="submission" date="2019-09" db="EMBL/GenBank/DDBJ databases">
        <title>Bird 10,000 Genomes (B10K) Project - Family phase.</title>
        <authorList>
            <person name="Zhang G."/>
        </authorList>
    </citation>
    <scope>NUCLEOTIDE SEQUENCE [LARGE SCALE GENOMIC DNA]</scope>
    <source>
        <strain evidence="6">OUT-0023</strain>
        <tissue evidence="6">Blood</tissue>
    </source>
</reference>
<evidence type="ECO:0000259" key="5">
    <source>
        <dbReference type="PROSITE" id="PS50835"/>
    </source>
</evidence>
<dbReference type="Pfam" id="PF13927">
    <property type="entry name" value="Ig_3"/>
    <property type="match status" value="1"/>
</dbReference>
<proteinExistence type="inferred from homology"/>
<evidence type="ECO:0000256" key="3">
    <source>
        <dbReference type="ARBA" id="ARBA00023157"/>
    </source>
</evidence>
<dbReference type="GO" id="GO:0007156">
    <property type="term" value="P:homophilic cell adhesion via plasma membrane adhesion molecules"/>
    <property type="evidence" value="ECO:0007669"/>
    <property type="project" value="TreeGrafter"/>
</dbReference>
<evidence type="ECO:0000313" key="7">
    <source>
        <dbReference type="Proteomes" id="UP000540071"/>
    </source>
</evidence>
<keyword evidence="4" id="KW-0393">Immunoglobulin domain</keyword>
<dbReference type="InterPro" id="IPR003599">
    <property type="entry name" value="Ig_sub"/>
</dbReference>
<comment type="caution">
    <text evidence="6">The sequence shown here is derived from an EMBL/GenBank/DDBJ whole genome shotgun (WGS) entry which is preliminary data.</text>
</comment>
<evidence type="ECO:0000256" key="1">
    <source>
        <dbReference type="ARBA" id="ARBA00009588"/>
    </source>
</evidence>
<dbReference type="GO" id="GO:0005886">
    <property type="term" value="C:plasma membrane"/>
    <property type="evidence" value="ECO:0007669"/>
    <property type="project" value="TreeGrafter"/>
</dbReference>
<dbReference type="PANTHER" id="PTHR10075:SF103">
    <property type="entry name" value="ROUNDABOUT HOMOLOG 4"/>
    <property type="match status" value="1"/>
</dbReference>
<dbReference type="InterPro" id="IPR036179">
    <property type="entry name" value="Ig-like_dom_sf"/>
</dbReference>
<feature type="domain" description="Ig-like" evidence="5">
    <location>
        <begin position="4"/>
        <end position="106"/>
    </location>
</feature>
<evidence type="ECO:0000256" key="2">
    <source>
        <dbReference type="ARBA" id="ARBA00022737"/>
    </source>
</evidence>
<feature type="non-terminal residue" evidence="6">
    <location>
        <position position="1"/>
    </location>
</feature>
<organism evidence="6 7">
    <name type="scientific">Poecile atricapillus</name>
    <name type="common">Black-capped chickadee</name>
    <name type="synonym">Parus atricapillus</name>
    <dbReference type="NCBI Taxonomy" id="48891"/>
    <lineage>
        <taxon>Eukaryota</taxon>
        <taxon>Metazoa</taxon>
        <taxon>Chordata</taxon>
        <taxon>Craniata</taxon>
        <taxon>Vertebrata</taxon>
        <taxon>Euteleostomi</taxon>
        <taxon>Archelosauria</taxon>
        <taxon>Archosauria</taxon>
        <taxon>Dinosauria</taxon>
        <taxon>Saurischia</taxon>
        <taxon>Theropoda</taxon>
        <taxon>Coelurosauria</taxon>
        <taxon>Aves</taxon>
        <taxon>Neognathae</taxon>
        <taxon>Neoaves</taxon>
        <taxon>Telluraves</taxon>
        <taxon>Australaves</taxon>
        <taxon>Passeriformes</taxon>
        <taxon>Paridae</taxon>
        <taxon>Poecile</taxon>
    </lineage>
</organism>
<keyword evidence="3" id="KW-1015">Disulfide bond</keyword>
<keyword evidence="2" id="KW-0677">Repeat</keyword>
<dbReference type="SMART" id="SM00409">
    <property type="entry name" value="IG"/>
    <property type="match status" value="1"/>
</dbReference>
<dbReference type="GO" id="GO:0030424">
    <property type="term" value="C:axon"/>
    <property type="evidence" value="ECO:0007669"/>
    <property type="project" value="TreeGrafter"/>
</dbReference>
<sequence length="108" mass="11988">GPRPRAFSSLRFLREPSDVVVARGGDVLLECAAASDSGKTAKIRWEKDGELLDLDEDERRQQLPNGSLWIRNVLHSRHHKPDEGVYRCRAQLEGIGAAASREAKVAVE</sequence>
<keyword evidence="7" id="KW-1185">Reference proteome</keyword>
<comment type="similarity">
    <text evidence="1">Belongs to the immunoglobulin superfamily. DCC family.</text>
</comment>